<comment type="caution">
    <text evidence="3">The sequence shown here is derived from an EMBL/GenBank/DDBJ whole genome shotgun (WGS) entry which is preliminary data.</text>
</comment>
<evidence type="ECO:0000313" key="2">
    <source>
        <dbReference type="EMBL" id="CAF1411231.1"/>
    </source>
</evidence>
<dbReference type="Proteomes" id="UP000663889">
    <property type="component" value="Unassembled WGS sequence"/>
</dbReference>
<dbReference type="EMBL" id="CAJOBE010022619">
    <property type="protein sequence ID" value="CAF4251589.1"/>
    <property type="molecule type" value="Genomic_DNA"/>
</dbReference>
<evidence type="ECO:0000313" key="4">
    <source>
        <dbReference type="Proteomes" id="UP000663874"/>
    </source>
</evidence>
<gene>
    <name evidence="3" type="ORF">FNK824_LOCUS38649</name>
    <name evidence="2" type="ORF">SEV965_LOCUS31872</name>
</gene>
<reference evidence="3" key="1">
    <citation type="submission" date="2021-02" db="EMBL/GenBank/DDBJ databases">
        <authorList>
            <person name="Nowell W R."/>
        </authorList>
    </citation>
    <scope>NUCLEOTIDE SEQUENCE</scope>
</reference>
<dbReference type="AlphaFoldDB" id="A0A820ETE0"/>
<organism evidence="3 4">
    <name type="scientific">Rotaria sordida</name>
    <dbReference type="NCBI Taxonomy" id="392033"/>
    <lineage>
        <taxon>Eukaryota</taxon>
        <taxon>Metazoa</taxon>
        <taxon>Spiralia</taxon>
        <taxon>Gnathifera</taxon>
        <taxon>Rotifera</taxon>
        <taxon>Eurotatoria</taxon>
        <taxon>Bdelloidea</taxon>
        <taxon>Philodinida</taxon>
        <taxon>Philodinidae</taxon>
        <taxon>Rotaria</taxon>
    </lineage>
</organism>
<evidence type="ECO:0000256" key="1">
    <source>
        <dbReference type="SAM" id="MobiDB-lite"/>
    </source>
</evidence>
<protein>
    <submittedName>
        <fullName evidence="3">Uncharacterized protein</fullName>
    </submittedName>
</protein>
<dbReference type="EMBL" id="CAJNOU010003812">
    <property type="protein sequence ID" value="CAF1411231.1"/>
    <property type="molecule type" value="Genomic_DNA"/>
</dbReference>
<dbReference type="Proteomes" id="UP000663874">
    <property type="component" value="Unassembled WGS sequence"/>
</dbReference>
<evidence type="ECO:0000313" key="3">
    <source>
        <dbReference type="EMBL" id="CAF4251589.1"/>
    </source>
</evidence>
<name>A0A820ETE0_9BILA</name>
<feature type="region of interest" description="Disordered" evidence="1">
    <location>
        <begin position="1"/>
        <end position="22"/>
    </location>
</feature>
<accession>A0A820ETE0</accession>
<proteinExistence type="predicted"/>
<sequence>MAEFSDLSEIQSNSDEKLDNVAGDGVYMTDSDDVVKSITNKIIQVLQLYCNENKGQIVNSLLEKGRQSLVDYRGDIVAEVYTKEMDNKDSKLLELLKMYFQAKWET</sequence>